<dbReference type="Gene3D" id="2.170.270.10">
    <property type="entry name" value="SET domain"/>
    <property type="match status" value="1"/>
</dbReference>
<dbReference type="OrthoDB" id="332390at2759"/>
<dbReference type="EMBL" id="HG736510">
    <property type="protein sequence ID" value="CDJ36652.1"/>
    <property type="molecule type" value="Genomic_DNA"/>
</dbReference>
<organism evidence="2 3">
    <name type="scientific">Eimeria mitis</name>
    <dbReference type="NCBI Taxonomy" id="44415"/>
    <lineage>
        <taxon>Eukaryota</taxon>
        <taxon>Sar</taxon>
        <taxon>Alveolata</taxon>
        <taxon>Apicomplexa</taxon>
        <taxon>Conoidasida</taxon>
        <taxon>Coccidia</taxon>
        <taxon>Eucoccidiorida</taxon>
        <taxon>Eimeriorina</taxon>
        <taxon>Eimeriidae</taxon>
        <taxon>Eimeria</taxon>
    </lineage>
</organism>
<gene>
    <name evidence="2" type="ORF">EMH_0093100</name>
</gene>
<evidence type="ECO:0000313" key="2">
    <source>
        <dbReference type="EMBL" id="CDJ36652.1"/>
    </source>
</evidence>
<evidence type="ECO:0008006" key="4">
    <source>
        <dbReference type="Google" id="ProtNLM"/>
    </source>
</evidence>
<feature type="region of interest" description="Disordered" evidence="1">
    <location>
        <begin position="273"/>
        <end position="350"/>
    </location>
</feature>
<reference evidence="2" key="1">
    <citation type="submission" date="2013-10" db="EMBL/GenBank/DDBJ databases">
        <title>Genomic analysis of the causative agents of coccidiosis in chickens.</title>
        <authorList>
            <person name="Reid A.J."/>
            <person name="Blake D."/>
            <person name="Billington K."/>
            <person name="Browne H."/>
            <person name="Dunn M."/>
            <person name="Hung S."/>
            <person name="Kawahara F."/>
            <person name="Miranda-Saavedra D."/>
            <person name="Mourier T."/>
            <person name="Nagra H."/>
            <person name="Otto T.D."/>
            <person name="Rawlings N."/>
            <person name="Sanchez A."/>
            <person name="Sanders M."/>
            <person name="Subramaniam C."/>
            <person name="Tay Y."/>
            <person name="Dear P."/>
            <person name="Doerig C."/>
            <person name="Gruber A."/>
            <person name="Parkinson J."/>
            <person name="Shirley M."/>
            <person name="Wan K.L."/>
            <person name="Berriman M."/>
            <person name="Tomley F."/>
            <person name="Pain A."/>
        </authorList>
    </citation>
    <scope>NUCLEOTIDE SEQUENCE [LARGE SCALE GENOMIC DNA]</scope>
    <source>
        <strain evidence="2">Houghton</strain>
    </source>
</reference>
<feature type="compositionally biased region" description="Basic and acidic residues" evidence="1">
    <location>
        <begin position="289"/>
        <end position="350"/>
    </location>
</feature>
<dbReference type="Proteomes" id="UP000030744">
    <property type="component" value="Unassembled WGS sequence"/>
</dbReference>
<dbReference type="GeneID" id="60404589"/>
<accession>U6KK49</accession>
<dbReference type="RefSeq" id="XP_037878940.1">
    <property type="nucleotide sequence ID" value="XM_038023086.1"/>
</dbReference>
<reference evidence="2" key="2">
    <citation type="submission" date="2013-10" db="EMBL/GenBank/DDBJ databases">
        <authorList>
            <person name="Aslett M."/>
        </authorList>
    </citation>
    <scope>NUCLEOTIDE SEQUENCE [LARGE SCALE GENOMIC DNA]</scope>
    <source>
        <strain evidence="2">Houghton</strain>
    </source>
</reference>
<sequence length="350" mass="38568">MPVGVETSKAQEMKASVSFRGEGGDVTPLSESVHSSSNIQRVALPVRGELVLDSHDACNQMSLVNHYGTIGLLGEKICHCNTEWQQVFVDGWPHIVLTTIPGVAIEPGEEVLADFGYDWFNRVQDASHKAIARELLDYRIGAKTGACQTLAPARNAECLVRDNDVTLQTRARMGEVCPYCHSDEIPVVANASSKTSLKVADSGGKSAATGKQGTGERPQKSQPQGQQTIQATDVAGNEQAMPIWGEQVVHCDGCDRPCHLRCIFGAHSADRSLHAQQQEPENGAQEQHQQQKDLQEGNLERDERRQQEQLQEHREEGKQQHKEPPEHVEKPLHRDTSTSIQEPKDPRDCG</sequence>
<keyword evidence="3" id="KW-1185">Reference proteome</keyword>
<proteinExistence type="predicted"/>
<dbReference type="VEuPathDB" id="ToxoDB:EMH_0093100"/>
<name>U6KK49_9EIME</name>
<dbReference type="SUPFAM" id="SSF82199">
    <property type="entry name" value="SET domain"/>
    <property type="match status" value="1"/>
</dbReference>
<feature type="region of interest" description="Disordered" evidence="1">
    <location>
        <begin position="196"/>
        <end position="229"/>
    </location>
</feature>
<dbReference type="AlphaFoldDB" id="U6KK49"/>
<evidence type="ECO:0000313" key="3">
    <source>
        <dbReference type="Proteomes" id="UP000030744"/>
    </source>
</evidence>
<protein>
    <recommendedName>
        <fullName evidence="4">SET domain-containing protein</fullName>
    </recommendedName>
</protein>
<dbReference type="InterPro" id="IPR046341">
    <property type="entry name" value="SET_dom_sf"/>
</dbReference>
<evidence type="ECO:0000256" key="1">
    <source>
        <dbReference type="SAM" id="MobiDB-lite"/>
    </source>
</evidence>
<feature type="compositionally biased region" description="Polar residues" evidence="1">
    <location>
        <begin position="220"/>
        <end position="229"/>
    </location>
</feature>